<dbReference type="UniPathway" id="UPA00124"/>
<dbReference type="Proteomes" id="UP000316801">
    <property type="component" value="Unassembled WGS sequence"/>
</dbReference>
<dbReference type="CDD" id="cd05254">
    <property type="entry name" value="dTDP_HR_like_SDR_e"/>
    <property type="match status" value="1"/>
</dbReference>
<keyword evidence="6" id="KW-0521">NADP</keyword>
<dbReference type="AlphaFoldDB" id="A0A549SV30"/>
<evidence type="ECO:0000256" key="2">
    <source>
        <dbReference type="ARBA" id="ARBA00010944"/>
    </source>
</evidence>
<evidence type="ECO:0000256" key="6">
    <source>
        <dbReference type="RuleBase" id="RU364082"/>
    </source>
</evidence>
<comment type="caution">
    <text evidence="8">The sequence shown here is derived from an EMBL/GenBank/DDBJ whole genome shotgun (WGS) entry which is preliminary data.</text>
</comment>
<dbReference type="EMBL" id="VJMG01000078">
    <property type="protein sequence ID" value="TRL33482.1"/>
    <property type="molecule type" value="Genomic_DNA"/>
</dbReference>
<dbReference type="GO" id="GO:0019305">
    <property type="term" value="P:dTDP-rhamnose biosynthetic process"/>
    <property type="evidence" value="ECO:0007669"/>
    <property type="project" value="UniProtKB-UniPathway"/>
</dbReference>
<dbReference type="Gene3D" id="3.90.25.10">
    <property type="entry name" value="UDP-galactose 4-epimerase, domain 1"/>
    <property type="match status" value="1"/>
</dbReference>
<evidence type="ECO:0000313" key="8">
    <source>
        <dbReference type="EMBL" id="TRL33482.1"/>
    </source>
</evidence>
<dbReference type="NCBIfam" id="NF007440">
    <property type="entry name" value="PRK09987.1"/>
    <property type="match status" value="1"/>
</dbReference>
<protein>
    <recommendedName>
        <fullName evidence="4 6">dTDP-4-dehydrorhamnose reductase</fullName>
        <ecNumber evidence="3 6">1.1.1.133</ecNumber>
    </recommendedName>
</protein>
<dbReference type="Pfam" id="PF04321">
    <property type="entry name" value="RmlD_sub_bind"/>
    <property type="match status" value="1"/>
</dbReference>
<accession>A0A549SV30</accession>
<feature type="domain" description="RmlD-like substrate binding" evidence="7">
    <location>
        <begin position="1"/>
        <end position="292"/>
    </location>
</feature>
<name>A0A549SV30_9HYPH</name>
<dbReference type="InterPro" id="IPR036291">
    <property type="entry name" value="NAD(P)-bd_dom_sf"/>
</dbReference>
<dbReference type="NCBIfam" id="TIGR01214">
    <property type="entry name" value="rmlD"/>
    <property type="match status" value="1"/>
</dbReference>
<comment type="function">
    <text evidence="6">Catalyzes the reduction of dTDP-6-deoxy-L-lyxo-4-hexulose to yield dTDP-L-rhamnose.</text>
</comment>
<organism evidence="8 9">
    <name type="scientific">Rhizobium straminoryzae</name>
    <dbReference type="NCBI Taxonomy" id="1387186"/>
    <lineage>
        <taxon>Bacteria</taxon>
        <taxon>Pseudomonadati</taxon>
        <taxon>Pseudomonadota</taxon>
        <taxon>Alphaproteobacteria</taxon>
        <taxon>Hyphomicrobiales</taxon>
        <taxon>Rhizobiaceae</taxon>
        <taxon>Rhizobium/Agrobacterium group</taxon>
        <taxon>Rhizobium</taxon>
    </lineage>
</organism>
<comment type="cofactor">
    <cofactor evidence="6">
        <name>Mg(2+)</name>
        <dbReference type="ChEBI" id="CHEBI:18420"/>
    </cofactor>
    <text evidence="6">Binds 1 Mg(2+) ion per monomer.</text>
</comment>
<comment type="catalytic activity">
    <reaction evidence="5 6">
        <text>dTDP-beta-L-rhamnose + NADP(+) = dTDP-4-dehydro-beta-L-rhamnose + NADPH + H(+)</text>
        <dbReference type="Rhea" id="RHEA:21796"/>
        <dbReference type="ChEBI" id="CHEBI:15378"/>
        <dbReference type="ChEBI" id="CHEBI:57510"/>
        <dbReference type="ChEBI" id="CHEBI:57783"/>
        <dbReference type="ChEBI" id="CHEBI:58349"/>
        <dbReference type="ChEBI" id="CHEBI:62830"/>
        <dbReference type="EC" id="1.1.1.133"/>
    </reaction>
</comment>
<dbReference type="GO" id="GO:0005829">
    <property type="term" value="C:cytosol"/>
    <property type="evidence" value="ECO:0007669"/>
    <property type="project" value="TreeGrafter"/>
</dbReference>
<evidence type="ECO:0000259" key="7">
    <source>
        <dbReference type="Pfam" id="PF04321"/>
    </source>
</evidence>
<comment type="pathway">
    <text evidence="1 6">Carbohydrate biosynthesis; dTDP-L-rhamnose biosynthesis.</text>
</comment>
<keyword evidence="6 8" id="KW-0560">Oxidoreductase</keyword>
<proteinExistence type="inferred from homology"/>
<dbReference type="EC" id="1.1.1.133" evidence="3 6"/>
<dbReference type="SUPFAM" id="SSF51735">
    <property type="entry name" value="NAD(P)-binding Rossmann-fold domains"/>
    <property type="match status" value="1"/>
</dbReference>
<gene>
    <name evidence="8" type="primary">rfbD</name>
    <name evidence="8" type="ORF">FNA46_22880</name>
</gene>
<evidence type="ECO:0000256" key="4">
    <source>
        <dbReference type="ARBA" id="ARBA00017099"/>
    </source>
</evidence>
<comment type="similarity">
    <text evidence="2 6">Belongs to the dTDP-4-dehydrorhamnose reductase family.</text>
</comment>
<dbReference type="RefSeq" id="WP_143127531.1">
    <property type="nucleotide sequence ID" value="NZ_VJMG01000078.1"/>
</dbReference>
<dbReference type="InterPro" id="IPR029903">
    <property type="entry name" value="RmlD-like-bd"/>
</dbReference>
<dbReference type="PANTHER" id="PTHR10491:SF4">
    <property type="entry name" value="METHIONINE ADENOSYLTRANSFERASE 2 SUBUNIT BETA"/>
    <property type="match status" value="1"/>
</dbReference>
<keyword evidence="9" id="KW-1185">Reference proteome</keyword>
<dbReference type="Gene3D" id="3.40.50.720">
    <property type="entry name" value="NAD(P)-binding Rossmann-like Domain"/>
    <property type="match status" value="1"/>
</dbReference>
<evidence type="ECO:0000256" key="3">
    <source>
        <dbReference type="ARBA" id="ARBA00012929"/>
    </source>
</evidence>
<evidence type="ECO:0000256" key="1">
    <source>
        <dbReference type="ARBA" id="ARBA00004781"/>
    </source>
</evidence>
<evidence type="ECO:0000256" key="5">
    <source>
        <dbReference type="ARBA" id="ARBA00048200"/>
    </source>
</evidence>
<evidence type="ECO:0000313" key="9">
    <source>
        <dbReference type="Proteomes" id="UP000316801"/>
    </source>
</evidence>
<dbReference type="PANTHER" id="PTHR10491">
    <property type="entry name" value="DTDP-4-DEHYDRORHAMNOSE REDUCTASE"/>
    <property type="match status" value="1"/>
</dbReference>
<dbReference type="GO" id="GO:0008831">
    <property type="term" value="F:dTDP-4-dehydrorhamnose reductase activity"/>
    <property type="evidence" value="ECO:0007669"/>
    <property type="project" value="UniProtKB-EC"/>
</dbReference>
<sequence length="294" mass="31526">MRILLTGRNGQVGFELQRALAPLGEVLAFDRAGLDLADETAIRARLRDLRPDAIVNPAAYTAVDRAETDSETAEAINAVAPGVLGEEAERLGALVIHYSTDYVFDGQATGFQREADPTGPQGVYGRTKLAGEQALARTGARHLIFRTSWVFGAHGANFLKTMLRLAAEREALSVVADQIGAPTAASLIADVTAHALRQALREPASVPDGVYHLAAAGETSWHAYASHVIAGARAAGRPIRVAEDAIRPIPAADYPTPARRPANSRLDTEKLRNTFGLVLPHWRDGVDHVLQQIL</sequence>
<dbReference type="InterPro" id="IPR005913">
    <property type="entry name" value="dTDP_dehydrorham_reduct"/>
</dbReference>
<reference evidence="8 9" key="1">
    <citation type="submission" date="2019-07" db="EMBL/GenBank/DDBJ databases">
        <title>Ln-dependent methylotrophs.</title>
        <authorList>
            <person name="Tani A."/>
        </authorList>
    </citation>
    <scope>NUCLEOTIDE SEQUENCE [LARGE SCALE GENOMIC DNA]</scope>
    <source>
        <strain evidence="8 9">SM12</strain>
    </source>
</reference>